<reference evidence="2" key="1">
    <citation type="submission" date="2019-11" db="EMBL/GenBank/DDBJ databases">
        <authorList>
            <person name="Feng L."/>
        </authorList>
    </citation>
    <scope>NUCLEOTIDE SEQUENCE</scope>
    <source>
        <strain evidence="2">CsymbiosumLFYP84</strain>
    </source>
</reference>
<feature type="region of interest" description="Disordered" evidence="1">
    <location>
        <begin position="51"/>
        <end position="72"/>
    </location>
</feature>
<proteinExistence type="predicted"/>
<feature type="compositionally biased region" description="Basic and acidic residues" evidence="1">
    <location>
        <begin position="58"/>
        <end position="68"/>
    </location>
</feature>
<organism evidence="2">
    <name type="scientific">Clostridium symbiosum</name>
    <name type="common">Bacteroides symbiosus</name>
    <dbReference type="NCBI Taxonomy" id="1512"/>
    <lineage>
        <taxon>Bacteria</taxon>
        <taxon>Bacillati</taxon>
        <taxon>Bacillota</taxon>
        <taxon>Clostridia</taxon>
        <taxon>Lachnospirales</taxon>
        <taxon>Lachnospiraceae</taxon>
        <taxon>Otoolea</taxon>
    </lineage>
</organism>
<dbReference type="EMBL" id="CACRUA010000005">
    <property type="protein sequence ID" value="VYT74045.1"/>
    <property type="molecule type" value="Genomic_DNA"/>
</dbReference>
<accession>A0A6N2Z3H1</accession>
<gene>
    <name evidence="2" type="ORF">CSLFYP84_00462</name>
</gene>
<sequence length="92" mass="10710">MQVRTPPERPADGVVGCVYESFVPGVWHRWLEKEILWFCFRRAEPERMISGWTASSRDSSKTEEDKAPRGYGQIRSELRMSSKLKLSRILPL</sequence>
<evidence type="ECO:0000313" key="2">
    <source>
        <dbReference type="EMBL" id="VYT74045.1"/>
    </source>
</evidence>
<evidence type="ECO:0000256" key="1">
    <source>
        <dbReference type="SAM" id="MobiDB-lite"/>
    </source>
</evidence>
<protein>
    <submittedName>
        <fullName evidence="2">Uncharacterized protein</fullName>
    </submittedName>
</protein>
<name>A0A6N2Z3H1_CLOSY</name>
<dbReference type="AlphaFoldDB" id="A0A6N2Z3H1"/>